<reference evidence="1" key="1">
    <citation type="submission" date="2021-09" db="EMBL/GenBank/DDBJ databases">
        <authorList>
            <consortium name="AG Swart"/>
            <person name="Singh M."/>
            <person name="Singh A."/>
            <person name="Seah K."/>
            <person name="Emmerich C."/>
        </authorList>
    </citation>
    <scope>NUCLEOTIDE SEQUENCE</scope>
    <source>
        <strain evidence="1">ATCC30299</strain>
    </source>
</reference>
<evidence type="ECO:0000313" key="1">
    <source>
        <dbReference type="EMBL" id="CAG9321090.1"/>
    </source>
</evidence>
<dbReference type="Proteomes" id="UP001162131">
    <property type="component" value="Unassembled WGS sequence"/>
</dbReference>
<protein>
    <submittedName>
        <fullName evidence="1">Uncharacterized protein</fullName>
    </submittedName>
</protein>
<accession>A0AAU9J7A6</accession>
<organism evidence="1 2">
    <name type="scientific">Blepharisma stoltei</name>
    <dbReference type="NCBI Taxonomy" id="1481888"/>
    <lineage>
        <taxon>Eukaryota</taxon>
        <taxon>Sar</taxon>
        <taxon>Alveolata</taxon>
        <taxon>Ciliophora</taxon>
        <taxon>Postciliodesmatophora</taxon>
        <taxon>Heterotrichea</taxon>
        <taxon>Heterotrichida</taxon>
        <taxon>Blepharismidae</taxon>
        <taxon>Blepharisma</taxon>
    </lineage>
</organism>
<keyword evidence="2" id="KW-1185">Reference proteome</keyword>
<dbReference type="AlphaFoldDB" id="A0AAU9J7A6"/>
<evidence type="ECO:0000313" key="2">
    <source>
        <dbReference type="Proteomes" id="UP001162131"/>
    </source>
</evidence>
<sequence>MAVGSKSIKSDLGTYSFSWISAKRVVNLSSHSTSLIEDCLSLFIPCSKQKSSQQPFPAWIPAWPIWIDIISLTLKL</sequence>
<proteinExistence type="predicted"/>
<gene>
    <name evidence="1" type="ORF">BSTOLATCC_MIC27661</name>
</gene>
<name>A0AAU9J7A6_9CILI</name>
<dbReference type="EMBL" id="CAJZBQ010000027">
    <property type="protein sequence ID" value="CAG9321090.1"/>
    <property type="molecule type" value="Genomic_DNA"/>
</dbReference>
<comment type="caution">
    <text evidence="1">The sequence shown here is derived from an EMBL/GenBank/DDBJ whole genome shotgun (WGS) entry which is preliminary data.</text>
</comment>